<keyword evidence="1" id="KW-0812">Transmembrane</keyword>
<name>A0A4U9VMR0_9SPHI</name>
<evidence type="ECO:0000256" key="1">
    <source>
        <dbReference type="SAM" id="Phobius"/>
    </source>
</evidence>
<keyword evidence="5" id="KW-1185">Reference proteome</keyword>
<protein>
    <submittedName>
        <fullName evidence="3">Uncharacterized protein</fullName>
    </submittedName>
</protein>
<dbReference type="EMBL" id="LR590484">
    <property type="protein sequence ID" value="VTR48535.1"/>
    <property type="molecule type" value="Genomic_DNA"/>
</dbReference>
<dbReference type="GeneID" id="78464365"/>
<feature type="transmembrane region" description="Helical" evidence="1">
    <location>
        <begin position="6"/>
        <end position="27"/>
    </location>
</feature>
<dbReference type="KEGG" id="stha:NCTC11429_03715"/>
<reference evidence="2 5" key="2">
    <citation type="submission" date="2024-06" db="EMBL/GenBank/DDBJ databases">
        <title>Soil Sphingobacterium thalpophilum.</title>
        <authorList>
            <person name="Yang J."/>
            <person name="Li J."/>
        </authorList>
    </citation>
    <scope>NUCLEOTIDE SEQUENCE [LARGE SCALE GENOMIC DNA]</scope>
    <source>
        <strain evidence="2 5">22g91tb</strain>
    </source>
</reference>
<accession>A0A4U9VMR0</accession>
<evidence type="ECO:0000313" key="5">
    <source>
        <dbReference type="Proteomes" id="UP001566204"/>
    </source>
</evidence>
<evidence type="ECO:0000313" key="4">
    <source>
        <dbReference type="Proteomes" id="UP000308196"/>
    </source>
</evidence>
<dbReference type="RefSeq" id="WP_028071260.1">
    <property type="nucleotide sequence ID" value="NZ_CP141191.1"/>
</dbReference>
<keyword evidence="1" id="KW-0472">Membrane</keyword>
<organism evidence="3 4">
    <name type="scientific">Sphingobacterium thalpophilum</name>
    <dbReference type="NCBI Taxonomy" id="259"/>
    <lineage>
        <taxon>Bacteria</taxon>
        <taxon>Pseudomonadati</taxon>
        <taxon>Bacteroidota</taxon>
        <taxon>Sphingobacteriia</taxon>
        <taxon>Sphingobacteriales</taxon>
        <taxon>Sphingobacteriaceae</taxon>
        <taxon>Sphingobacterium</taxon>
    </lineage>
</organism>
<proteinExistence type="predicted"/>
<sequence>MLKSKVLVKVVIFLLTTTVIILIWELARRRVGSFSGSYPFVETWKIDHSIEDVEINLGKLHRLNPSLFNDTTQLVLAPDFTGHWKKIDFYYTDRDEIVQVLIRGFGSHTNISLYRFTNKNNGMIRLMNRDFNYFNNRHEKELFENRILKYL</sequence>
<dbReference type="Proteomes" id="UP000308196">
    <property type="component" value="Chromosome"/>
</dbReference>
<gene>
    <name evidence="2" type="ORF">ABTW24_19205</name>
    <name evidence="3" type="ORF">NCTC11429_03715</name>
</gene>
<dbReference type="Proteomes" id="UP001566204">
    <property type="component" value="Unassembled WGS sequence"/>
</dbReference>
<keyword evidence="1" id="KW-1133">Transmembrane helix</keyword>
<dbReference type="EMBL" id="JBEOQB010000005">
    <property type="protein sequence ID" value="MEZ0453727.1"/>
    <property type="molecule type" value="Genomic_DNA"/>
</dbReference>
<evidence type="ECO:0000313" key="2">
    <source>
        <dbReference type="EMBL" id="MEZ0453727.1"/>
    </source>
</evidence>
<dbReference type="AlphaFoldDB" id="A0A4U9VMR0"/>
<evidence type="ECO:0000313" key="3">
    <source>
        <dbReference type="EMBL" id="VTR48535.1"/>
    </source>
</evidence>
<reference evidence="3 4" key="1">
    <citation type="submission" date="2019-05" db="EMBL/GenBank/DDBJ databases">
        <authorList>
            <consortium name="Pathogen Informatics"/>
        </authorList>
    </citation>
    <scope>NUCLEOTIDE SEQUENCE [LARGE SCALE GENOMIC DNA]</scope>
    <source>
        <strain evidence="3 4">NCTC11429</strain>
    </source>
</reference>